<organism evidence="1 2">
    <name type="scientific">Seiridium unicorne</name>
    <dbReference type="NCBI Taxonomy" id="138068"/>
    <lineage>
        <taxon>Eukaryota</taxon>
        <taxon>Fungi</taxon>
        <taxon>Dikarya</taxon>
        <taxon>Ascomycota</taxon>
        <taxon>Pezizomycotina</taxon>
        <taxon>Sordariomycetes</taxon>
        <taxon>Xylariomycetidae</taxon>
        <taxon>Amphisphaeriales</taxon>
        <taxon>Sporocadaceae</taxon>
        <taxon>Seiridium</taxon>
    </lineage>
</organism>
<dbReference type="EMBL" id="JARVKF010000001">
    <property type="protein sequence ID" value="KAK9426699.1"/>
    <property type="molecule type" value="Genomic_DNA"/>
</dbReference>
<reference evidence="1 2" key="1">
    <citation type="journal article" date="2024" name="J. Plant Pathol.">
        <title>Sequence and assembly of the genome of Seiridium unicorne, isolate CBS 538.82, causal agent of cypress canker disease.</title>
        <authorList>
            <person name="Scali E."/>
            <person name="Rocca G.D."/>
            <person name="Danti R."/>
            <person name="Garbelotto M."/>
            <person name="Barberini S."/>
            <person name="Baroncelli R."/>
            <person name="Emiliani G."/>
        </authorList>
    </citation>
    <scope>NUCLEOTIDE SEQUENCE [LARGE SCALE GENOMIC DNA]</scope>
    <source>
        <strain evidence="1 2">BM-138-508</strain>
    </source>
</reference>
<name>A0ABR2VIM3_9PEZI</name>
<accession>A0ABR2VIM3</accession>
<gene>
    <name evidence="1" type="ORF">SUNI508_00226</name>
</gene>
<dbReference type="Proteomes" id="UP001408356">
    <property type="component" value="Unassembled WGS sequence"/>
</dbReference>
<evidence type="ECO:0000313" key="1">
    <source>
        <dbReference type="EMBL" id="KAK9426699.1"/>
    </source>
</evidence>
<comment type="caution">
    <text evidence="1">The sequence shown here is derived from an EMBL/GenBank/DDBJ whole genome shotgun (WGS) entry which is preliminary data.</text>
</comment>
<sequence>MPTFVTYEVFACGCTVETGKIVGRDRLVLSEMMPVAFRCLNCIFKSSLASLGDDFLCVPASVLRDLEQHVYRRGSTRFARILALIINSRDQDDVRQALNELKLERSLYFFF</sequence>
<evidence type="ECO:0000313" key="2">
    <source>
        <dbReference type="Proteomes" id="UP001408356"/>
    </source>
</evidence>
<protein>
    <submittedName>
        <fullName evidence="1">Uncharacterized protein</fullName>
    </submittedName>
</protein>
<proteinExistence type="predicted"/>
<keyword evidence="2" id="KW-1185">Reference proteome</keyword>